<comment type="similarity">
    <text evidence="1">In the N-terminal section; belongs to the glycosyltransferase 20 family.</text>
</comment>
<evidence type="ECO:0000256" key="1">
    <source>
        <dbReference type="ARBA" id="ARBA00005409"/>
    </source>
</evidence>
<dbReference type="AlphaFoldDB" id="A0A163IX95"/>
<dbReference type="STRING" id="4829.A0A163IX95"/>
<dbReference type="Pfam" id="PF02358">
    <property type="entry name" value="Trehalose_PPase"/>
    <property type="match status" value="1"/>
</dbReference>
<dbReference type="InterPro" id="IPR036412">
    <property type="entry name" value="HAD-like_sf"/>
</dbReference>
<dbReference type="CDD" id="cd01627">
    <property type="entry name" value="HAD_TPP"/>
    <property type="match status" value="1"/>
</dbReference>
<evidence type="ECO:0000313" key="4">
    <source>
        <dbReference type="Proteomes" id="UP000078561"/>
    </source>
</evidence>
<dbReference type="InterPro" id="IPR023214">
    <property type="entry name" value="HAD_sf"/>
</dbReference>
<dbReference type="PANTHER" id="PTHR10788">
    <property type="entry name" value="TREHALOSE-6-PHOSPHATE SYNTHASE"/>
    <property type="match status" value="1"/>
</dbReference>
<feature type="compositionally biased region" description="Low complexity" evidence="2">
    <location>
        <begin position="47"/>
        <end position="58"/>
    </location>
</feature>
<dbReference type="FunFam" id="3.30.70.1020:FF:000001">
    <property type="entry name" value="Alpha,alpha-trehalose-phosphate synthase [UDP-forming] 1"/>
    <property type="match status" value="1"/>
</dbReference>
<name>A0A163IX95_ABSGL</name>
<dbReference type="SUPFAM" id="SSF56784">
    <property type="entry name" value="HAD-like"/>
    <property type="match status" value="1"/>
</dbReference>
<dbReference type="InParanoid" id="A0A163IX95"/>
<dbReference type="GO" id="GO:0005946">
    <property type="term" value="C:alpha,alpha-trehalose-phosphate synthase complex (UDP-forming)"/>
    <property type="evidence" value="ECO:0007669"/>
    <property type="project" value="TreeGrafter"/>
</dbReference>
<keyword evidence="4" id="KW-1185">Reference proteome</keyword>
<sequence>MTLTPHAFGLNNGRYPSDLSKPNGRRIINVTHQIPFEIHHQGNPIKSASSSSSSSSSSPWYFSPRRNHEAMNDGIDSLSQHKNWDIIHIGWIGQIIWHSDLDDETTNSNDTLTEEDRQELKRLLWETHHCIPLFLDAESVNGHYDGYCKTMLWPLLHYIIWNDATDGRVESKQWEAYAAVNQKYTDLVISNHQPGDVVWIHDYHLLLVPAMLRIKIPKVCTGLFVHSPWPTSEILRCLPRMIAANLVGFQTYGYARHFISTCTRVLGYETTPEGINGDGGHFCYVGTFPIGINPNKLEQMIMRPDTLDKMKTITGLYTDKKIVVARDKIDLVKGVLQKLEAFERFLSLYPQWRNKVTFIQLTDGSATLNKNEDTLKLENKVSSLVARINGVYGSLEFTPIYHYHHHVQDEEYHALLSVADAALITSNRDGINTTAYEYIICQQQRASPLILSELTGTATSLSSALIINPWDLRGVAKAIDEALRMSEVEKIARHSVSEDNNAIDKQTMYSSSSLIKQLLHHVKSHTAEFWAKSFIKRLMESIELSDQSSHTPLLTLHHLLPKYEKAKKRLLCFGYDGTLVPLQQRGKLTINLPSKRISASLQALCNDPRNIVWVVSNQDELTLDRSLSHIKGLGLSGENGAFIKYPYSKRWINLMQDLDMDWKNGVIELFTYYTERTSGSFIEHKRSSITWNYLLADPVYGTFQAKECQNHLEHAVLSKLPVEIIIGKKKIEVRPRVTNKGEIIKRLLNGSATMGSVEDEDGGMVDFILACGTTEDMFKALKKLNRQNAVSVMVGADEQKKTLASWHLPTVADVMDLLSGMASVASV</sequence>
<dbReference type="GO" id="GO:0004805">
    <property type="term" value="F:trehalose-phosphatase activity"/>
    <property type="evidence" value="ECO:0007669"/>
    <property type="project" value="TreeGrafter"/>
</dbReference>
<accession>A0A163IX95</accession>
<proteinExistence type="inferred from homology"/>
<protein>
    <submittedName>
        <fullName evidence="3">Uncharacterized protein</fullName>
    </submittedName>
</protein>
<dbReference type="FunCoup" id="A0A163IX95">
    <property type="interactions" value="57"/>
</dbReference>
<dbReference type="PANTHER" id="PTHR10788:SF123">
    <property type="entry name" value="TREHALOSE-PHOSPHATASE"/>
    <property type="match status" value="1"/>
</dbReference>
<dbReference type="Gene3D" id="3.40.50.1000">
    <property type="entry name" value="HAD superfamily/HAD-like"/>
    <property type="match status" value="1"/>
</dbReference>
<organism evidence="3">
    <name type="scientific">Absidia glauca</name>
    <name type="common">Pin mould</name>
    <dbReference type="NCBI Taxonomy" id="4829"/>
    <lineage>
        <taxon>Eukaryota</taxon>
        <taxon>Fungi</taxon>
        <taxon>Fungi incertae sedis</taxon>
        <taxon>Mucoromycota</taxon>
        <taxon>Mucoromycotina</taxon>
        <taxon>Mucoromycetes</taxon>
        <taxon>Mucorales</taxon>
        <taxon>Cunninghamellaceae</taxon>
        <taxon>Absidia</taxon>
    </lineage>
</organism>
<dbReference type="OrthoDB" id="755951at2759"/>
<dbReference type="InterPro" id="IPR001830">
    <property type="entry name" value="Glyco_trans_20"/>
</dbReference>
<dbReference type="InterPro" id="IPR003337">
    <property type="entry name" value="Trehalose_PPase"/>
</dbReference>
<dbReference type="SUPFAM" id="SSF53756">
    <property type="entry name" value="UDP-Glycosyltransferase/glycogen phosphorylase"/>
    <property type="match status" value="1"/>
</dbReference>
<dbReference type="CDD" id="cd03788">
    <property type="entry name" value="GT20_TPS"/>
    <property type="match status" value="1"/>
</dbReference>
<dbReference type="Gene3D" id="3.30.70.1020">
    <property type="entry name" value="Trehalose-6-phosphate phosphatase related protein, domain 2"/>
    <property type="match status" value="1"/>
</dbReference>
<dbReference type="GO" id="GO:0003825">
    <property type="term" value="F:alpha,alpha-trehalose-phosphate synthase (UDP-forming) activity"/>
    <property type="evidence" value="ECO:0007669"/>
    <property type="project" value="TreeGrafter"/>
</dbReference>
<dbReference type="EMBL" id="LT550481">
    <property type="protein sequence ID" value="SAL95875.1"/>
    <property type="molecule type" value="Genomic_DNA"/>
</dbReference>
<gene>
    <name evidence="3" type="primary">ABSGL_01216.1 scaffold 1223</name>
</gene>
<evidence type="ECO:0000256" key="2">
    <source>
        <dbReference type="SAM" id="MobiDB-lite"/>
    </source>
</evidence>
<evidence type="ECO:0000313" key="3">
    <source>
        <dbReference type="EMBL" id="SAL95875.1"/>
    </source>
</evidence>
<reference evidence="3" key="1">
    <citation type="submission" date="2016-04" db="EMBL/GenBank/DDBJ databases">
        <authorList>
            <person name="Evans L.H."/>
            <person name="Alamgir A."/>
            <person name="Owens N."/>
            <person name="Weber N.D."/>
            <person name="Virtaneva K."/>
            <person name="Barbian K."/>
            <person name="Babar A."/>
            <person name="Rosenke K."/>
        </authorList>
    </citation>
    <scope>NUCLEOTIDE SEQUENCE [LARGE SCALE GENOMIC DNA]</scope>
    <source>
        <strain evidence="3">CBS 101.48</strain>
    </source>
</reference>
<dbReference type="GO" id="GO:0005829">
    <property type="term" value="C:cytosol"/>
    <property type="evidence" value="ECO:0007669"/>
    <property type="project" value="TreeGrafter"/>
</dbReference>
<dbReference type="Proteomes" id="UP000078561">
    <property type="component" value="Unassembled WGS sequence"/>
</dbReference>
<dbReference type="GO" id="GO:0005992">
    <property type="term" value="P:trehalose biosynthetic process"/>
    <property type="evidence" value="ECO:0007669"/>
    <property type="project" value="InterPro"/>
</dbReference>
<dbReference type="Gene3D" id="3.40.50.2000">
    <property type="entry name" value="Glycogen Phosphorylase B"/>
    <property type="match status" value="2"/>
</dbReference>
<dbReference type="NCBIfam" id="TIGR00685">
    <property type="entry name" value="T6PP"/>
    <property type="match status" value="1"/>
</dbReference>
<dbReference type="Pfam" id="PF00982">
    <property type="entry name" value="Glyco_transf_20"/>
    <property type="match status" value="1"/>
</dbReference>
<feature type="region of interest" description="Disordered" evidence="2">
    <location>
        <begin position="39"/>
        <end position="61"/>
    </location>
</feature>